<dbReference type="GO" id="GO:0005506">
    <property type="term" value="F:iron ion binding"/>
    <property type="evidence" value="ECO:0007669"/>
    <property type="project" value="InterPro"/>
</dbReference>
<dbReference type="InterPro" id="IPR016169">
    <property type="entry name" value="FAD-bd_PCMH_sub2"/>
</dbReference>
<evidence type="ECO:0000256" key="5">
    <source>
        <dbReference type="ARBA" id="ARBA00022827"/>
    </source>
</evidence>
<dbReference type="PANTHER" id="PTHR45444:SF3">
    <property type="entry name" value="XANTHINE DEHYDROGENASE"/>
    <property type="match status" value="1"/>
</dbReference>
<accession>A0A0L7LUT6</accession>
<evidence type="ECO:0000259" key="8">
    <source>
        <dbReference type="PROSITE" id="PS51387"/>
    </source>
</evidence>
<name>A0A0L7LUT6_OPEBR</name>
<reference evidence="9 10" key="1">
    <citation type="journal article" date="2015" name="Genome Biol. Evol.">
        <title>The genome of winter moth (Operophtera brumata) provides a genomic perspective on sexual dimorphism and phenology.</title>
        <authorList>
            <person name="Derks M.F."/>
            <person name="Smit S."/>
            <person name="Salis L."/>
            <person name="Schijlen E."/>
            <person name="Bossers A."/>
            <person name="Mateman C."/>
            <person name="Pijl A.S."/>
            <person name="de Ridder D."/>
            <person name="Groenen M.A."/>
            <person name="Visser M.E."/>
            <person name="Megens H.J."/>
        </authorList>
    </citation>
    <scope>NUCLEOTIDE SEQUENCE [LARGE SCALE GENOMIC DNA]</scope>
    <source>
        <strain evidence="9">WM2013NL</strain>
        <tissue evidence="9">Head and thorax</tissue>
    </source>
</reference>
<keyword evidence="6" id="KW-0408">Iron</keyword>
<dbReference type="PANTHER" id="PTHR45444">
    <property type="entry name" value="XANTHINE DEHYDROGENASE"/>
    <property type="match status" value="1"/>
</dbReference>
<keyword evidence="3" id="KW-0285">Flavoprotein</keyword>
<dbReference type="GO" id="GO:0071949">
    <property type="term" value="F:FAD binding"/>
    <property type="evidence" value="ECO:0007669"/>
    <property type="project" value="InterPro"/>
</dbReference>
<dbReference type="AlphaFoldDB" id="A0A0L7LUT6"/>
<proteinExistence type="predicted"/>
<evidence type="ECO:0000256" key="7">
    <source>
        <dbReference type="ARBA" id="ARBA00023140"/>
    </source>
</evidence>
<dbReference type="PROSITE" id="PS51387">
    <property type="entry name" value="FAD_PCMH"/>
    <property type="match status" value="1"/>
</dbReference>
<dbReference type="Gene3D" id="3.30.465.10">
    <property type="match status" value="1"/>
</dbReference>
<evidence type="ECO:0000256" key="4">
    <source>
        <dbReference type="ARBA" id="ARBA00022723"/>
    </source>
</evidence>
<dbReference type="SUPFAM" id="SSF56176">
    <property type="entry name" value="FAD-binding/transporter-associated domain-like"/>
    <property type="match status" value="1"/>
</dbReference>
<gene>
    <name evidence="9" type="ORF">OBRU01_01399</name>
</gene>
<dbReference type="SUPFAM" id="SSF47741">
    <property type="entry name" value="CO dehydrogenase ISP C-domain like"/>
    <property type="match status" value="1"/>
</dbReference>
<protein>
    <submittedName>
        <fullName evidence="9">Antennal aldehyde oxidase</fullName>
    </submittedName>
</protein>
<evidence type="ECO:0000256" key="3">
    <source>
        <dbReference type="ARBA" id="ARBA00022630"/>
    </source>
</evidence>
<dbReference type="Pfam" id="PF01799">
    <property type="entry name" value="Fer2_2"/>
    <property type="match status" value="1"/>
</dbReference>
<feature type="non-terminal residue" evidence="9">
    <location>
        <position position="1"/>
    </location>
</feature>
<dbReference type="PROSITE" id="PS00197">
    <property type="entry name" value="2FE2S_FER_1"/>
    <property type="match status" value="1"/>
</dbReference>
<evidence type="ECO:0000313" key="10">
    <source>
        <dbReference type="Proteomes" id="UP000037510"/>
    </source>
</evidence>
<dbReference type="Gene3D" id="1.10.150.120">
    <property type="entry name" value="[2Fe-2S]-binding domain"/>
    <property type="match status" value="1"/>
</dbReference>
<dbReference type="InterPro" id="IPR006058">
    <property type="entry name" value="2Fe2S_fd_BS"/>
</dbReference>
<dbReference type="InterPro" id="IPR036318">
    <property type="entry name" value="FAD-bd_PCMH-like_sf"/>
</dbReference>
<evidence type="ECO:0000256" key="6">
    <source>
        <dbReference type="ARBA" id="ARBA00023004"/>
    </source>
</evidence>
<dbReference type="GO" id="GO:0016491">
    <property type="term" value="F:oxidoreductase activity"/>
    <property type="evidence" value="ECO:0007669"/>
    <property type="project" value="InterPro"/>
</dbReference>
<dbReference type="Proteomes" id="UP000037510">
    <property type="component" value="Unassembled WGS sequence"/>
</dbReference>
<dbReference type="STRING" id="104452.A0A0L7LUT6"/>
<evidence type="ECO:0000313" key="9">
    <source>
        <dbReference type="EMBL" id="KOB78981.1"/>
    </source>
</evidence>
<comment type="subunit">
    <text evidence="2">Homodimer.</text>
</comment>
<evidence type="ECO:0000256" key="2">
    <source>
        <dbReference type="ARBA" id="ARBA00011738"/>
    </source>
</evidence>
<dbReference type="InterPro" id="IPR016166">
    <property type="entry name" value="FAD-bd_PCMH"/>
</dbReference>
<organism evidence="9 10">
    <name type="scientific">Operophtera brumata</name>
    <name type="common">Winter moth</name>
    <name type="synonym">Phalaena brumata</name>
    <dbReference type="NCBI Taxonomy" id="104452"/>
    <lineage>
        <taxon>Eukaryota</taxon>
        <taxon>Metazoa</taxon>
        <taxon>Ecdysozoa</taxon>
        <taxon>Arthropoda</taxon>
        <taxon>Hexapoda</taxon>
        <taxon>Insecta</taxon>
        <taxon>Pterygota</taxon>
        <taxon>Neoptera</taxon>
        <taxon>Endopterygota</taxon>
        <taxon>Lepidoptera</taxon>
        <taxon>Glossata</taxon>
        <taxon>Ditrysia</taxon>
        <taxon>Geometroidea</taxon>
        <taxon>Geometridae</taxon>
        <taxon>Larentiinae</taxon>
        <taxon>Operophtera</taxon>
    </lineage>
</organism>
<dbReference type="InterPro" id="IPR036884">
    <property type="entry name" value="2Fe-2S-bd_dom_sf"/>
</dbReference>
<dbReference type="InterPro" id="IPR002346">
    <property type="entry name" value="Mopterin_DH_FAD-bd"/>
</dbReference>
<keyword evidence="5" id="KW-0274">FAD</keyword>
<feature type="non-terminal residue" evidence="9">
    <location>
        <position position="310"/>
    </location>
</feature>
<dbReference type="GO" id="GO:0005777">
    <property type="term" value="C:peroxisome"/>
    <property type="evidence" value="ECO:0007669"/>
    <property type="project" value="UniProtKB-SubCell"/>
</dbReference>
<feature type="domain" description="FAD-binding PCMH-type" evidence="8">
    <location>
        <begin position="150"/>
        <end position="310"/>
    </location>
</feature>
<dbReference type="Pfam" id="PF00941">
    <property type="entry name" value="FAD_binding_5"/>
    <property type="match status" value="1"/>
</dbReference>
<dbReference type="InterPro" id="IPR016208">
    <property type="entry name" value="Ald_Oxase/xanthine_DH-like"/>
</dbReference>
<dbReference type="InterPro" id="IPR002888">
    <property type="entry name" value="2Fe-2S-bd"/>
</dbReference>
<comment type="subcellular location">
    <subcellularLocation>
        <location evidence="1">Peroxisome</location>
    </subcellularLocation>
</comment>
<evidence type="ECO:0000256" key="1">
    <source>
        <dbReference type="ARBA" id="ARBA00004275"/>
    </source>
</evidence>
<dbReference type="EMBL" id="JTDY01000082">
    <property type="protein sequence ID" value="KOB78981.1"/>
    <property type="molecule type" value="Genomic_DNA"/>
</dbReference>
<comment type="caution">
    <text evidence="9">The sequence shown here is derived from an EMBL/GenBank/DDBJ whole genome shotgun (WGS) entry which is preliminary data.</text>
</comment>
<dbReference type="GO" id="GO:0051537">
    <property type="term" value="F:2 iron, 2 sulfur cluster binding"/>
    <property type="evidence" value="ECO:0007669"/>
    <property type="project" value="InterPro"/>
</dbReference>
<keyword evidence="4" id="KW-0479">Metal-binding</keyword>
<sequence>MCLEGGCGACVVNVRAIGASTHQYTDFSVNSKRLNHYFGSQCGYCSPGFIMSMYSLVKSSDHHLTQEEVERSFGSNLCRCTGYRPILEAFKSLTKNSRDDVMNKVKDIEDINDTVCPKTGAKCGGTCEEDSKEWCIVDIQEKLVDPKKIYLCDGRLWHVVNNVISIFNVLNETGYDSYMLVAGNTAKGARPTIYPKVLIDISNVPELTAHYLDVNLVLGGNISLTDTMNIFKELSRINDDFWYLKIFYNHLLKVAHIPVRNIGTLAGNLVLKHQHPDFQSDIFILLECVGAIVRLCTWLLRYPINFTVIK</sequence>
<keyword evidence="7" id="KW-0576">Peroxisome</keyword>
<keyword evidence="10" id="KW-1185">Reference proteome</keyword>